<gene>
    <name evidence="3" type="ORF">EDD29_7259</name>
</gene>
<feature type="region of interest" description="Disordered" evidence="1">
    <location>
        <begin position="2130"/>
        <end position="2159"/>
    </location>
</feature>
<evidence type="ECO:0000313" key="3">
    <source>
        <dbReference type="EMBL" id="ROO89561.1"/>
    </source>
</evidence>
<accession>A0A3N1D7T6</accession>
<feature type="compositionally biased region" description="Low complexity" evidence="1">
    <location>
        <begin position="299"/>
        <end position="342"/>
    </location>
</feature>
<feature type="compositionally biased region" description="Low complexity" evidence="1">
    <location>
        <begin position="902"/>
        <end position="920"/>
    </location>
</feature>
<dbReference type="InterPro" id="IPR009839">
    <property type="entry name" value="SseB_N"/>
</dbReference>
<feature type="compositionally biased region" description="Low complexity" evidence="1">
    <location>
        <begin position="979"/>
        <end position="1003"/>
    </location>
</feature>
<feature type="compositionally biased region" description="Low complexity" evidence="1">
    <location>
        <begin position="2130"/>
        <end position="2151"/>
    </location>
</feature>
<comment type="caution">
    <text evidence="3">The sequence shown here is derived from an EMBL/GenBank/DDBJ whole genome shotgun (WGS) entry which is preliminary data.</text>
</comment>
<feature type="domain" description="SseB protein N-terminal" evidence="2">
    <location>
        <begin position="1865"/>
        <end position="1978"/>
    </location>
</feature>
<feature type="compositionally biased region" description="Low complexity" evidence="1">
    <location>
        <begin position="703"/>
        <end position="713"/>
    </location>
</feature>
<dbReference type="Proteomes" id="UP000272400">
    <property type="component" value="Unassembled WGS sequence"/>
</dbReference>
<feature type="compositionally biased region" description="Basic and acidic residues" evidence="1">
    <location>
        <begin position="1438"/>
        <end position="1449"/>
    </location>
</feature>
<feature type="compositionally biased region" description="Low complexity" evidence="1">
    <location>
        <begin position="1243"/>
        <end position="1260"/>
    </location>
</feature>
<feature type="compositionally biased region" description="Low complexity" evidence="1">
    <location>
        <begin position="470"/>
        <end position="484"/>
    </location>
</feature>
<feature type="compositionally biased region" description="Low complexity" evidence="1">
    <location>
        <begin position="371"/>
        <end position="399"/>
    </location>
</feature>
<feature type="compositionally biased region" description="Low complexity" evidence="1">
    <location>
        <begin position="1175"/>
        <end position="1188"/>
    </location>
</feature>
<feature type="compositionally biased region" description="Low complexity" evidence="1">
    <location>
        <begin position="1120"/>
        <end position="1144"/>
    </location>
</feature>
<feature type="compositionally biased region" description="Basic and acidic residues" evidence="1">
    <location>
        <begin position="1554"/>
        <end position="1578"/>
    </location>
</feature>
<feature type="domain" description="SseB protein N-terminal" evidence="2">
    <location>
        <begin position="1741"/>
        <end position="1840"/>
    </location>
</feature>
<evidence type="ECO:0000259" key="2">
    <source>
        <dbReference type="Pfam" id="PF07179"/>
    </source>
</evidence>
<feature type="compositionally biased region" description="Low complexity" evidence="1">
    <location>
        <begin position="433"/>
        <end position="457"/>
    </location>
</feature>
<evidence type="ECO:0000313" key="4">
    <source>
        <dbReference type="Proteomes" id="UP000272400"/>
    </source>
</evidence>
<feature type="compositionally biased region" description="Pro residues" evidence="1">
    <location>
        <begin position="890"/>
        <end position="901"/>
    </location>
</feature>
<feature type="compositionally biased region" description="Low complexity" evidence="1">
    <location>
        <begin position="820"/>
        <end position="831"/>
    </location>
</feature>
<dbReference type="OrthoDB" id="3295680at2"/>
<feature type="compositionally biased region" description="Low complexity" evidence="1">
    <location>
        <begin position="1501"/>
        <end position="1532"/>
    </location>
</feature>
<proteinExistence type="predicted"/>
<protein>
    <submittedName>
        <fullName evidence="3">Type III secretion system (T3SS) SseB-like protein</fullName>
    </submittedName>
</protein>
<feature type="compositionally biased region" description="Low complexity" evidence="1">
    <location>
        <begin position="162"/>
        <end position="176"/>
    </location>
</feature>
<evidence type="ECO:0000256" key="1">
    <source>
        <dbReference type="SAM" id="MobiDB-lite"/>
    </source>
</evidence>
<feature type="compositionally biased region" description="Basic and acidic residues" evidence="1">
    <location>
        <begin position="190"/>
        <end position="200"/>
    </location>
</feature>
<feature type="domain" description="SseB protein N-terminal" evidence="2">
    <location>
        <begin position="2012"/>
        <end position="2114"/>
    </location>
</feature>
<dbReference type="EMBL" id="RJKE01000001">
    <property type="protein sequence ID" value="ROO89561.1"/>
    <property type="molecule type" value="Genomic_DNA"/>
</dbReference>
<sequence length="2329" mass="230047">MADEWQPATELEMRLAGALGDPERYFRLLADAEVVVPLAPETAGHVLAEAVQPTWPTQELDDRTHVLVYTSPEAMRARLGPAFRHHLRLKLTDVAAAWPEPRWWLAVDAGLSIQALLPSWLLRQLAEGDPRPFVLGAGTPALPSAREPRGIEAPDPTRTLPSGSAAAGSFADGVGARSAEVRPQGTGRHASAERFPDAEIRYGLGPAPTPPRTVNGSAASDGRFDPSRPGTADDGTATQADLSGLPPEDAAGDARPGRVRLFGPGPLPDETSTDLFPIDPTTPAPRHRAPSPGAPALPPSSSVPQPGVPSPDSDAPVTSGPGAQDAPPAAGHPGAAPFHASGSSAPQPPHGDAPAESGGIPATPAAPFTRPGGATPETPAPGAAAQADAAPQAQDHTAPVSPLGSAPRPHGDVSGTPHPTAPGAQNALARSTGGPADAPFAAPGAPASQPGASSPRSDVLGASQSPQDVPAPAAAPLGAPSAPASRSEVPGDSATQPGAPSPGAPRTPVSSAPDALSPSGGIPAAPPAHGPTGDARLGVPGAADPRPGGLPPHGAVAGGPGAAAPDAQDASARSGGTGEFTVGVPGAAPQSGMAPVRGASPGAPDAPARSGGDPAAQGRTEDATAGLLGSPTEPAVPRQSTPSPLGDAPTRTGGTQTDGPIGDATIAFPASAPSMPQPDMPSPYGAIPGSPDDAERTGAPHEATGPSSSLPASPAAPQPGAPAAHGEPKVVPGAPGTPGLPAAHPPGHEGDTSAGLPGSAPAQGMPPVPGAAAPDGRGEPARTGASAVPGHGGDGPVLPSVSPGAAPVGDARADGRRDPAGAPHPGAAPVGGLPGTSQPGALHGPQDGPGRTGALPGAASLPGESAGASGTEAPHRVTPPSAHPSAALPGSPPETPSPQPGAPTLHGAPTAFPGAAAPSGQDASGQTAASDRDVPVAPPGITTPQPGIPVPGHAGDVLPRSGVPQPGAPSLHGDPTGVPGSAGLPGEPAGAPGSAATGVNPGVPGVPPGGAAAGSGLPGAGTVPSGIPPHVQEALAQRPGASTAPNDPATTGGHPSGAPSGPFPTASDGDVTPSQGGLPGEVPPGVSGGHRLPGFAPQAGGVPAPDSRAPHAHPADGRPDAAGTTATGPGLPGTYPSPAHGAPPGYAPPAPGSPADQGPAPYDDPTRPERPTVYGGAAPSPAEGAPASFGHPAPGANALHGPADTAQGSPAPQAQGAPAPGPNALYAPTPDAAQGVPTGQPQSNTSTPTPDTAPTTDPNTLHAAGAAQETAPNAPQGDARTQGAASATGANALYGPAADAAPGTVPGAPQNPQHSTAGPTQGAPSAPGANPLHDPDADTAQGTAPGASHDPQRGTGAPAQGAPSAPDTNALHDPANAARGVPTGPHGPQGGTDARAQGTASPAGAGGPQGASPFAPGVPGVQAGRPGAGAGTSAQPDLADRTGQRDDSGVRGPADATRGLHGPAGDAAQGVTPDDRRGPQSGADAQAHGAPFASPSPADTQGTSGIAAQASAQGSSAQGSGGAAPAQTGPSGEAEQRGGPGSHGAATSGPGDAAGRHGAAETDRAGGDPRHGRGEPEVHPPAADPAQGGDSRHGQPAPVGEPPAQGTALPHSREADAADEAADEWSPLEGRGQSTHTPRYAQPVSDGTGRGADVPVAGADRPEDVVVTGMPSLDELRAAQAELASDLSGDPNHTLLDGLPPRPARVEETLVDMAPIDPSAPPPRTRFLPANPVETELVRAADEESLVLALATAELLLPVPPGTDPSARPSRPGFPWTPGDIAGTPAVPAFTSPERLQDVIGRVEFVRVPFALVARHWPDPAWTLAINPDTPVAATMAGAQLPLVSAVVDESNSRRAEGFTPQNELEERMRDAAAHGDTEALLALLASAQVMIPSDPDTPWGARPGDPDFPWRPIPVKGEPAILAFTSPRWMHESVGQSRFVMPDFRDLAANWPEQGWSLVLDPGTPIALTVPGDALRASAAPVETPRPMPASFEPGNRVDQDLDEAVLGGDTDDYLRVALSAEVLVPVPESAGDLMPEHPDFDWSAALSSSPPVPGASVRVFTSLLRLQETVGDVRCVSVAFTDLIAHWRRPDWTLHLNPGSRIGASLTGPQVRELHDWAVSVGLRPGDPGAVAEAPAAPAAATEPVEPGPSAAPRRLDRPSAPHTAVMQKVLPHAQVGWYLEQGYDRVGGFIHSLADSVELLTPAQLYEALGLLYADSPFQLSDESVHVLRWPAYCEDLYRVPLGGRTEADLQAWGDAGWVVEQAPFTGDGFAAGSAGTIREYKTDSARLPSGTELYLLGADKSAKLIAVYDADVLAWTRPQNEEAGQ</sequence>
<dbReference type="RefSeq" id="WP_123668636.1">
    <property type="nucleotide sequence ID" value="NZ_RJKE01000001.1"/>
</dbReference>
<dbReference type="Pfam" id="PF07179">
    <property type="entry name" value="SseB"/>
    <property type="match status" value="4"/>
</dbReference>
<feature type="region of interest" description="Disordered" evidence="1">
    <location>
        <begin position="136"/>
        <end position="1663"/>
    </location>
</feature>
<feature type="compositionally biased region" description="Low complexity" evidence="1">
    <location>
        <begin position="1206"/>
        <end position="1218"/>
    </location>
</feature>
<name>A0A3N1D7T6_9ACTN</name>
<feature type="compositionally biased region" description="Polar residues" evidence="1">
    <location>
        <begin position="1310"/>
        <end position="1323"/>
    </location>
</feature>
<feature type="compositionally biased region" description="Low complexity" evidence="1">
    <location>
        <begin position="732"/>
        <end position="742"/>
    </location>
</feature>
<organism evidence="3 4">
    <name type="scientific">Actinocorallia herbida</name>
    <dbReference type="NCBI Taxonomy" id="58109"/>
    <lineage>
        <taxon>Bacteria</taxon>
        <taxon>Bacillati</taxon>
        <taxon>Actinomycetota</taxon>
        <taxon>Actinomycetes</taxon>
        <taxon>Streptosporangiales</taxon>
        <taxon>Thermomonosporaceae</taxon>
        <taxon>Actinocorallia</taxon>
    </lineage>
</organism>
<reference evidence="3 4" key="1">
    <citation type="submission" date="2018-11" db="EMBL/GenBank/DDBJ databases">
        <title>Sequencing the genomes of 1000 actinobacteria strains.</title>
        <authorList>
            <person name="Klenk H.-P."/>
        </authorList>
    </citation>
    <scope>NUCLEOTIDE SEQUENCE [LARGE SCALE GENOMIC DNA]</scope>
    <source>
        <strain evidence="3 4">DSM 44254</strain>
    </source>
</reference>
<feature type="domain" description="SseB protein N-terminal" evidence="2">
    <location>
        <begin position="22"/>
        <end position="119"/>
    </location>
</feature>
<keyword evidence="4" id="KW-1185">Reference proteome</keyword>